<evidence type="ECO:0000256" key="1">
    <source>
        <dbReference type="SAM" id="Phobius"/>
    </source>
</evidence>
<feature type="transmembrane region" description="Helical" evidence="1">
    <location>
        <begin position="210"/>
        <end position="232"/>
    </location>
</feature>
<organism evidence="2 3">
    <name type="scientific">Propioniciclava soli</name>
    <dbReference type="NCBI Taxonomy" id="2775081"/>
    <lineage>
        <taxon>Bacteria</taxon>
        <taxon>Bacillati</taxon>
        <taxon>Actinomycetota</taxon>
        <taxon>Actinomycetes</taxon>
        <taxon>Propionibacteriales</taxon>
        <taxon>Propionibacteriaceae</taxon>
        <taxon>Propioniciclava</taxon>
    </lineage>
</organism>
<sequence>MGYFSAEPPEQPFRLFGPAHLAAIGVVSAGLCALRGARRLSPRGRRRVRTGLVAALWGQEVFYHGWRAATGRWTPQEMLPVHVCSVAVWGGGVGALTGNRALRDYAYYVGVMGATMAVLTPDLDRYGPRSVRFAQFFASHGLLVAVPVYLCVAEGYRPTWRGAGRTMALLALQGVVAHRINRAVGSNYVFVSRKPEFATALDALPPWPAYLPLMYAAAAAGVAALTVPFAGLPGRP</sequence>
<feature type="transmembrane region" description="Helical" evidence="1">
    <location>
        <begin position="15"/>
        <end position="36"/>
    </location>
</feature>
<dbReference type="Pfam" id="PF14808">
    <property type="entry name" value="TMEM164"/>
    <property type="match status" value="1"/>
</dbReference>
<keyword evidence="1" id="KW-1133">Transmembrane helix</keyword>
<dbReference type="NCBIfam" id="TIGR02206">
    <property type="entry name" value="intg_mem_TP0381"/>
    <property type="match status" value="1"/>
</dbReference>
<proteinExistence type="predicted"/>
<keyword evidence="1" id="KW-0472">Membrane</keyword>
<dbReference type="RefSeq" id="WP_342373014.1">
    <property type="nucleotide sequence ID" value="NZ_CP115965.1"/>
</dbReference>
<feature type="transmembrane region" description="Helical" evidence="1">
    <location>
        <begin position="133"/>
        <end position="156"/>
    </location>
</feature>
<gene>
    <name evidence="2" type="ORF">PCC79_03490</name>
</gene>
<name>A0ABZ3C950_9ACTN</name>
<reference evidence="2 3" key="1">
    <citation type="journal article" date="2023" name="Environ Microbiome">
        <title>A coral-associated actinobacterium mitigates coral bleaching under heat stress.</title>
        <authorList>
            <person name="Li J."/>
            <person name="Zou Y."/>
            <person name="Li Q."/>
            <person name="Zhang J."/>
            <person name="Bourne D.G."/>
            <person name="Lyu Y."/>
            <person name="Liu C."/>
            <person name="Zhang S."/>
        </authorList>
    </citation>
    <scope>NUCLEOTIDE SEQUENCE [LARGE SCALE GENOMIC DNA]</scope>
    <source>
        <strain evidence="2 3">SCSIO 13291</strain>
    </source>
</reference>
<feature type="transmembrane region" description="Helical" evidence="1">
    <location>
        <begin position="105"/>
        <end position="121"/>
    </location>
</feature>
<evidence type="ECO:0000313" key="2">
    <source>
        <dbReference type="EMBL" id="WZW99274.1"/>
    </source>
</evidence>
<dbReference type="EMBL" id="CP115965">
    <property type="protein sequence ID" value="WZW99274.1"/>
    <property type="molecule type" value="Genomic_DNA"/>
</dbReference>
<protein>
    <submittedName>
        <fullName evidence="2">TIGR02206 family membrane protein</fullName>
    </submittedName>
</protein>
<accession>A0ABZ3C950</accession>
<evidence type="ECO:0000313" key="3">
    <source>
        <dbReference type="Proteomes" id="UP001434337"/>
    </source>
</evidence>
<dbReference type="InterPro" id="IPR011737">
    <property type="entry name" value="CHP02206_TP0381"/>
</dbReference>
<keyword evidence="1" id="KW-0812">Transmembrane</keyword>
<dbReference type="Proteomes" id="UP001434337">
    <property type="component" value="Chromosome"/>
</dbReference>
<keyword evidence="3" id="KW-1185">Reference proteome</keyword>